<dbReference type="InterPro" id="IPR035986">
    <property type="entry name" value="PKD_dom_sf"/>
</dbReference>
<feature type="compositionally biased region" description="Pro residues" evidence="1">
    <location>
        <begin position="426"/>
        <end position="439"/>
    </location>
</feature>
<dbReference type="InterPro" id="IPR000408">
    <property type="entry name" value="Reg_chr_condens"/>
</dbReference>
<feature type="compositionally biased region" description="Polar residues" evidence="1">
    <location>
        <begin position="400"/>
        <end position="409"/>
    </location>
</feature>
<dbReference type="InterPro" id="IPR013783">
    <property type="entry name" value="Ig-like_fold"/>
</dbReference>
<sequence>MKLLALRLRTRRARALAALAAAASVAVLVVLGADQSYRSSRVQLHAGTAWLASNRIGQVTLVDGASAQVAAQVRVAASASPLRVAQQGSGVYVLNQATGTLVRVDSATHDISRSVTPIPQARGTLTLTPTPHTLYTFDTHSGMLASTDPETLIPQGRPQPLAAGIAPDGLAVDSRGQPWAAGQQTGELVWLSEGQRRTRPAALPGTPRLTATQDQPALVDPARGTAELLDPDTSAVTRSARPDIRTGDMVAVSGSPDRSRLLLSVGTRGAFIMCTFDTASCTTPLTVGAPHSDLGVPVEVDHYAVVPDYATGQASIIDLTTMRLVAQRQLFDHPVRFELLSRDGIIFFNDPNGNRAGVLDLAGDVRIITKYNPAASGNGGPHIPDPTTQTDQPSRPDGENPTNTGSGSVTAKPGPGIPARPSGAPWTPPPDPTEPPSPGPAVSIVVKPRNHGLVGEQFELTLTSRLPVGIAQAHWRFGDGSEATGTTVHHRGERPGTFPVSAAATLTTGEKAPIAETTIVVDPLGTPPRIDHLTIRRPTPVIGEKVHFSAKVSGSPPEKWNWTISKPDQPSSTVSATTPDFHHVFTTPGTYTINLTITAGAHSARASQNLTVALGSVKAWRDNSAGQVLVPPEAASGVVAIAAGGEHSLALKADGSVIGWGQVLVPPEAASGVVAIAAGGEHSLALKADGSVIGWGYNDTRQVSVPPEAASGVVAIAAGDRHSLALKADGSVIGWGSDRFGQAEVPPKADSGVVAIAAGDRHSLALKADGSVIGWGSDRFGQAEVPPKADSGVVAIAAGGDYSLALKADGSVIGWGHNDTRQVSVPPEADSGVVAIAAGDRHSLALKADGSVIGWGYNGFGQLKVPPEAASGVVAIAAGGYHSLAL</sequence>
<dbReference type="PANTHER" id="PTHR45982:SF1">
    <property type="entry name" value="REGULATOR OF CHROMOSOME CONDENSATION"/>
    <property type="match status" value="1"/>
</dbReference>
<feature type="domain" description="PKD" evidence="3">
    <location>
        <begin position="475"/>
        <end position="527"/>
    </location>
</feature>
<name>A0ABS4TYW2_9PSEU</name>
<dbReference type="SUPFAM" id="SSF50985">
    <property type="entry name" value="RCC1/BLIP-II"/>
    <property type="match status" value="2"/>
</dbReference>
<dbReference type="RefSeq" id="WP_209646339.1">
    <property type="nucleotide sequence ID" value="NZ_JAGINW010000001.1"/>
</dbReference>
<dbReference type="Pfam" id="PF18911">
    <property type="entry name" value="PKD_4"/>
    <property type="match status" value="1"/>
</dbReference>
<dbReference type="SUPFAM" id="SSF63829">
    <property type="entry name" value="Calcium-dependent phosphotriesterase"/>
    <property type="match status" value="1"/>
</dbReference>
<evidence type="ECO:0000256" key="1">
    <source>
        <dbReference type="SAM" id="MobiDB-lite"/>
    </source>
</evidence>
<dbReference type="PROSITE" id="PS50012">
    <property type="entry name" value="RCC1_3"/>
    <property type="match status" value="6"/>
</dbReference>
<dbReference type="InterPro" id="IPR022409">
    <property type="entry name" value="PKD/Chitinase_dom"/>
</dbReference>
<dbReference type="InterPro" id="IPR000601">
    <property type="entry name" value="PKD_dom"/>
</dbReference>
<dbReference type="PANTHER" id="PTHR45982">
    <property type="entry name" value="REGULATOR OF CHROMOSOME CONDENSATION"/>
    <property type="match status" value="1"/>
</dbReference>
<keyword evidence="2" id="KW-0732">Signal</keyword>
<dbReference type="PROSITE" id="PS00626">
    <property type="entry name" value="RCC1_2"/>
    <property type="match status" value="5"/>
</dbReference>
<proteinExistence type="predicted"/>
<evidence type="ECO:0000259" key="3">
    <source>
        <dbReference type="PROSITE" id="PS50093"/>
    </source>
</evidence>
<protein>
    <recommendedName>
        <fullName evidence="3">PKD domain-containing protein</fullName>
    </recommendedName>
</protein>
<dbReference type="Pfam" id="PF00801">
    <property type="entry name" value="PKD"/>
    <property type="match status" value="1"/>
</dbReference>
<accession>A0ABS4TYW2</accession>
<organism evidence="4 5">
    <name type="scientific">Kibdelosporangium banguiense</name>
    <dbReference type="NCBI Taxonomy" id="1365924"/>
    <lineage>
        <taxon>Bacteria</taxon>
        <taxon>Bacillati</taxon>
        <taxon>Actinomycetota</taxon>
        <taxon>Actinomycetes</taxon>
        <taxon>Pseudonocardiales</taxon>
        <taxon>Pseudonocardiaceae</taxon>
        <taxon>Kibdelosporangium</taxon>
    </lineage>
</organism>
<feature type="chain" id="PRO_5045838535" description="PKD domain-containing protein" evidence="2">
    <location>
        <begin position="18"/>
        <end position="886"/>
    </location>
</feature>
<feature type="region of interest" description="Disordered" evidence="1">
    <location>
        <begin position="372"/>
        <end position="444"/>
    </location>
</feature>
<dbReference type="PRINTS" id="PR00633">
    <property type="entry name" value="RCCNDNSATION"/>
</dbReference>
<dbReference type="SMART" id="SM00089">
    <property type="entry name" value="PKD"/>
    <property type="match status" value="2"/>
</dbReference>
<comment type="caution">
    <text evidence="4">The sequence shown here is derived from an EMBL/GenBank/DDBJ whole genome shotgun (WGS) entry which is preliminary data.</text>
</comment>
<dbReference type="Pfam" id="PF13540">
    <property type="entry name" value="RCC1_2"/>
    <property type="match status" value="6"/>
</dbReference>
<evidence type="ECO:0000313" key="4">
    <source>
        <dbReference type="EMBL" id="MBP2329594.1"/>
    </source>
</evidence>
<dbReference type="SUPFAM" id="SSF101898">
    <property type="entry name" value="NHL repeat"/>
    <property type="match status" value="1"/>
</dbReference>
<feature type="domain" description="PKD" evidence="3">
    <location>
        <begin position="543"/>
        <end position="612"/>
    </location>
</feature>
<dbReference type="InterPro" id="IPR015943">
    <property type="entry name" value="WD40/YVTN_repeat-like_dom_sf"/>
</dbReference>
<gene>
    <name evidence="4" type="ORF">JOF56_009979</name>
</gene>
<evidence type="ECO:0000256" key="2">
    <source>
        <dbReference type="SAM" id="SignalP"/>
    </source>
</evidence>
<dbReference type="CDD" id="cd00146">
    <property type="entry name" value="PKD"/>
    <property type="match status" value="2"/>
</dbReference>
<dbReference type="Gene3D" id="2.130.10.30">
    <property type="entry name" value="Regulator of chromosome condensation 1/beta-lactamase-inhibitor protein II"/>
    <property type="match status" value="2"/>
</dbReference>
<keyword evidence="5" id="KW-1185">Reference proteome</keyword>
<reference evidence="4 5" key="1">
    <citation type="submission" date="2021-03" db="EMBL/GenBank/DDBJ databases">
        <title>Sequencing the genomes of 1000 actinobacteria strains.</title>
        <authorList>
            <person name="Klenk H.-P."/>
        </authorList>
    </citation>
    <scope>NUCLEOTIDE SEQUENCE [LARGE SCALE GENOMIC DNA]</scope>
    <source>
        <strain evidence="4 5">DSM 46670</strain>
    </source>
</reference>
<dbReference type="EMBL" id="JAGINW010000001">
    <property type="protein sequence ID" value="MBP2329594.1"/>
    <property type="molecule type" value="Genomic_DNA"/>
</dbReference>
<dbReference type="Gene3D" id="2.60.40.10">
    <property type="entry name" value="Immunoglobulins"/>
    <property type="match status" value="2"/>
</dbReference>
<feature type="signal peptide" evidence="2">
    <location>
        <begin position="1"/>
        <end position="17"/>
    </location>
</feature>
<dbReference type="InterPro" id="IPR051553">
    <property type="entry name" value="Ran_GTPase-activating"/>
</dbReference>
<dbReference type="Gene3D" id="2.130.10.10">
    <property type="entry name" value="YVTN repeat-like/Quinoprotein amine dehydrogenase"/>
    <property type="match status" value="1"/>
</dbReference>
<dbReference type="SUPFAM" id="SSF49299">
    <property type="entry name" value="PKD domain"/>
    <property type="match status" value="2"/>
</dbReference>
<dbReference type="InterPro" id="IPR009091">
    <property type="entry name" value="RCC1/BLIP-II"/>
</dbReference>
<dbReference type="PROSITE" id="PS50093">
    <property type="entry name" value="PKD"/>
    <property type="match status" value="2"/>
</dbReference>
<evidence type="ECO:0000313" key="5">
    <source>
        <dbReference type="Proteomes" id="UP001519332"/>
    </source>
</evidence>
<dbReference type="Proteomes" id="UP001519332">
    <property type="component" value="Unassembled WGS sequence"/>
</dbReference>